<dbReference type="Gene3D" id="3.30.420.150">
    <property type="entry name" value="Exopolyphosphatase. Domain 2"/>
    <property type="match status" value="1"/>
</dbReference>
<organism evidence="2 3">
    <name type="scientific">Novosphingobium umbonatum</name>
    <dbReference type="NCBI Taxonomy" id="1908524"/>
    <lineage>
        <taxon>Bacteria</taxon>
        <taxon>Pseudomonadati</taxon>
        <taxon>Pseudomonadota</taxon>
        <taxon>Alphaproteobacteria</taxon>
        <taxon>Sphingomonadales</taxon>
        <taxon>Sphingomonadaceae</taxon>
        <taxon>Novosphingobium</taxon>
    </lineage>
</organism>
<dbReference type="InterPro" id="IPR050273">
    <property type="entry name" value="GppA/Ppx_hydrolase"/>
</dbReference>
<protein>
    <submittedName>
        <fullName evidence="2">Ppx/GppA family phosphatase</fullName>
    </submittedName>
</protein>
<dbReference type="SUPFAM" id="SSF53067">
    <property type="entry name" value="Actin-like ATPase domain"/>
    <property type="match status" value="2"/>
</dbReference>
<evidence type="ECO:0000313" key="3">
    <source>
        <dbReference type="Proteomes" id="UP000282837"/>
    </source>
</evidence>
<dbReference type="RefSeq" id="WP_127705091.1">
    <property type="nucleotide sequence ID" value="NZ_SACO01000001.1"/>
</dbReference>
<dbReference type="PANTHER" id="PTHR30005">
    <property type="entry name" value="EXOPOLYPHOSPHATASE"/>
    <property type="match status" value="1"/>
</dbReference>
<evidence type="ECO:0000259" key="1">
    <source>
        <dbReference type="Pfam" id="PF02541"/>
    </source>
</evidence>
<dbReference type="Gene3D" id="3.30.420.40">
    <property type="match status" value="1"/>
</dbReference>
<keyword evidence="3" id="KW-1185">Reference proteome</keyword>
<dbReference type="OrthoDB" id="3698573at2"/>
<dbReference type="AlphaFoldDB" id="A0A3S2VA64"/>
<dbReference type="Proteomes" id="UP000282837">
    <property type="component" value="Unassembled WGS sequence"/>
</dbReference>
<accession>A0A3S2VA64</accession>
<name>A0A3S2VA64_9SPHN</name>
<reference evidence="2 3" key="1">
    <citation type="submission" date="2019-01" db="EMBL/GenBank/DDBJ databases">
        <authorList>
            <person name="Chen W.-M."/>
        </authorList>
    </citation>
    <scope>NUCLEOTIDE SEQUENCE [LARGE SCALE GENOMIC DNA]</scope>
    <source>
        <strain evidence="2 3">FSY-9</strain>
    </source>
</reference>
<sequence>MIRSRHTAPAPALPDDGQQRAIIDIGSNTVRMVIYGGPQRAPAVLFNEKVTARLGRGVAESGKLSGKGMATALAALARFARLLELRGVTDVDTVATAAARDARNGPEFIAQVAALGLSPRLLSGEQEAEASAQGVLSAFPGAAGVVADLGGGSLELIDIAHGQSTHGVSLPLGTLRLAALRADGPEKFTRRIHKMLTETDWAAHSGQVLYLVGGSLRALARFAMVQQNWPIDDPHGFDVTPEEAAKVARSLAARARDGEMPVISGVSASRLASLPDAAALLGVLVRELKPARIVFSGWGLREGLLAQRMPADVAAQNPLIAGVSAFVDAQQTGLAAASAKVAAWTGAVAGATGARDDALRLAATMLGLASLRSEPNLRAEQAVQWALRKRWIGLDKRGRGMLAMAVLANSGKMEPPAELLRLTPAADLRVAAGWGLATRLARRFSGGVTDVLEPSRLSVEGRELVLSLPENLRDLCTDVTTKDMRLLGEWLDLAPQKPVFVG</sequence>
<evidence type="ECO:0000313" key="2">
    <source>
        <dbReference type="EMBL" id="RVU07585.1"/>
    </source>
</evidence>
<dbReference type="InterPro" id="IPR043129">
    <property type="entry name" value="ATPase_NBD"/>
</dbReference>
<dbReference type="Gene3D" id="1.10.3210.10">
    <property type="entry name" value="Hypothetical protein af1432"/>
    <property type="match status" value="1"/>
</dbReference>
<dbReference type="CDD" id="cd24052">
    <property type="entry name" value="ASKHA_NBD_HpPPX-GppA-like"/>
    <property type="match status" value="1"/>
</dbReference>
<dbReference type="PANTHER" id="PTHR30005:SF0">
    <property type="entry name" value="RETROGRADE REGULATION PROTEIN 2"/>
    <property type="match status" value="1"/>
</dbReference>
<comment type="caution">
    <text evidence="2">The sequence shown here is derived from an EMBL/GenBank/DDBJ whole genome shotgun (WGS) entry which is preliminary data.</text>
</comment>
<dbReference type="Pfam" id="PF02541">
    <property type="entry name" value="Ppx-GppA"/>
    <property type="match status" value="1"/>
</dbReference>
<feature type="domain" description="Ppx/GppA phosphatase N-terminal" evidence="1">
    <location>
        <begin position="42"/>
        <end position="310"/>
    </location>
</feature>
<gene>
    <name evidence="2" type="ORF">EOE18_00390</name>
</gene>
<proteinExistence type="predicted"/>
<dbReference type="EMBL" id="SACO01000001">
    <property type="protein sequence ID" value="RVU07585.1"/>
    <property type="molecule type" value="Genomic_DNA"/>
</dbReference>
<dbReference type="InterPro" id="IPR003695">
    <property type="entry name" value="Ppx_GppA_N"/>
</dbReference>
<dbReference type="GO" id="GO:0016462">
    <property type="term" value="F:pyrophosphatase activity"/>
    <property type="evidence" value="ECO:0007669"/>
    <property type="project" value="TreeGrafter"/>
</dbReference>